<comment type="caution">
    <text evidence="5">The sequence shown here is derived from an EMBL/GenBank/DDBJ whole genome shotgun (WGS) entry which is preliminary data.</text>
</comment>
<keyword evidence="3" id="KW-0813">Transport</keyword>
<dbReference type="InterPro" id="IPR022386">
    <property type="entry name" value="Chitin_NgcE"/>
</dbReference>
<dbReference type="NCBIfam" id="TIGR03851">
    <property type="entry name" value="chitin_NgcE"/>
    <property type="match status" value="1"/>
</dbReference>
<comment type="subcellular location">
    <subcellularLocation>
        <location evidence="1">Cell envelope</location>
    </subcellularLocation>
</comment>
<dbReference type="Pfam" id="PF01547">
    <property type="entry name" value="SBP_bac_1"/>
    <property type="match status" value="1"/>
</dbReference>
<sequence>MNIENVSVNRRNILRGAVAAAVLIPFSTTLASCATGGGGGGGGGPKGEVTADNPFGLATDSKIDSVIFDGGYGTDYVEYAAKILEKQHDGVTAKVSASTKISQELQPRFVGGNPPDLVDNSGADSIGFSTIMDQIEDLTDVIDAKNLEGDTIRDTLYAGALDPGTFGDKFAAVNYVMTIYGVWYSASLFEEKGWEVPTTWADLKDLGAKAKEDGKYLFCWGKEAATYYQTMSIGAAIKQGGDEVRLALENLEEGCWSKQAIQDVFTAFKEIIDAGYMKPGGAGTQFTAAQAQWSNDQAAILYPSGSWIENEMKDQTKEGFEMKGFPTPALDENAKMPPEAVRATAGEPFIVPSQANNVAGGKELLRVMLSKDAATNFAKTKLAPTVVKGLVPEDGFGSTALVSQTDMLDAAGENIYNWKFVDLYGMNSDQLTLWNQFLAGKMSVADLTAGLQEITDRVRNDDSIDKVEVK</sequence>
<comment type="similarity">
    <text evidence="2">Belongs to the bacterial solute-binding protein 1 family.</text>
</comment>
<dbReference type="InterPro" id="IPR006059">
    <property type="entry name" value="SBP"/>
</dbReference>
<dbReference type="InterPro" id="IPR050490">
    <property type="entry name" value="Bact_solute-bd_prot1"/>
</dbReference>
<keyword evidence="4" id="KW-0732">Signal</keyword>
<evidence type="ECO:0000256" key="2">
    <source>
        <dbReference type="ARBA" id="ARBA00008520"/>
    </source>
</evidence>
<organism evidence="5 6">
    <name type="scientific">Paramicrobacterium agarici</name>
    <dbReference type="NCBI Taxonomy" id="630514"/>
    <lineage>
        <taxon>Bacteria</taxon>
        <taxon>Bacillati</taxon>
        <taxon>Actinomycetota</taxon>
        <taxon>Actinomycetes</taxon>
        <taxon>Micrococcales</taxon>
        <taxon>Microbacteriaceae</taxon>
        <taxon>Paramicrobacterium</taxon>
    </lineage>
</organism>
<dbReference type="PANTHER" id="PTHR43649">
    <property type="entry name" value="ARABINOSE-BINDING PROTEIN-RELATED"/>
    <property type="match status" value="1"/>
</dbReference>
<name>A0A2A9DRV7_9MICO</name>
<dbReference type="InterPro" id="IPR006311">
    <property type="entry name" value="TAT_signal"/>
</dbReference>
<dbReference type="PROSITE" id="PS51318">
    <property type="entry name" value="TAT"/>
    <property type="match status" value="1"/>
</dbReference>
<dbReference type="RefSeq" id="WP_098405755.1">
    <property type="nucleotide sequence ID" value="NZ_PDJE01000001.1"/>
</dbReference>
<evidence type="ECO:0000256" key="3">
    <source>
        <dbReference type="ARBA" id="ARBA00022448"/>
    </source>
</evidence>
<dbReference type="SUPFAM" id="SSF53850">
    <property type="entry name" value="Periplasmic binding protein-like II"/>
    <property type="match status" value="1"/>
</dbReference>
<protein>
    <submittedName>
        <fullName evidence="5">Carbohydrate ABC transporter substrate-binding protein (CUT1 family)</fullName>
    </submittedName>
</protein>
<dbReference type="EMBL" id="PDJE01000001">
    <property type="protein sequence ID" value="PFG29121.1"/>
    <property type="molecule type" value="Genomic_DNA"/>
</dbReference>
<proteinExistence type="inferred from homology"/>
<reference evidence="5 6" key="1">
    <citation type="submission" date="2017-10" db="EMBL/GenBank/DDBJ databases">
        <title>Sequencing the genomes of 1000 actinobacteria strains.</title>
        <authorList>
            <person name="Klenk H.-P."/>
        </authorList>
    </citation>
    <scope>NUCLEOTIDE SEQUENCE [LARGE SCALE GENOMIC DNA]</scope>
    <source>
        <strain evidence="5 6">DSM 21798</strain>
    </source>
</reference>
<dbReference type="PANTHER" id="PTHR43649:SF31">
    <property type="entry name" value="SN-GLYCEROL-3-PHOSPHATE-BINDING PERIPLASMIC PROTEIN UGPB"/>
    <property type="match status" value="1"/>
</dbReference>
<evidence type="ECO:0000256" key="1">
    <source>
        <dbReference type="ARBA" id="ARBA00004196"/>
    </source>
</evidence>
<dbReference type="Proteomes" id="UP000221369">
    <property type="component" value="Unassembled WGS sequence"/>
</dbReference>
<dbReference type="GO" id="GO:0030313">
    <property type="term" value="C:cell envelope"/>
    <property type="evidence" value="ECO:0007669"/>
    <property type="project" value="UniProtKB-SubCell"/>
</dbReference>
<dbReference type="AlphaFoldDB" id="A0A2A9DRV7"/>
<accession>A0A2A9DRV7</accession>
<dbReference type="Gene3D" id="3.40.190.10">
    <property type="entry name" value="Periplasmic binding protein-like II"/>
    <property type="match status" value="2"/>
</dbReference>
<keyword evidence="6" id="KW-1185">Reference proteome</keyword>
<gene>
    <name evidence="5" type="ORF">ATJ78_0017</name>
</gene>
<evidence type="ECO:0000313" key="5">
    <source>
        <dbReference type="EMBL" id="PFG29121.1"/>
    </source>
</evidence>
<evidence type="ECO:0000313" key="6">
    <source>
        <dbReference type="Proteomes" id="UP000221369"/>
    </source>
</evidence>
<evidence type="ECO:0000256" key="4">
    <source>
        <dbReference type="ARBA" id="ARBA00022729"/>
    </source>
</evidence>